<dbReference type="PANTHER" id="PTHR30348:SF14">
    <property type="entry name" value="BLR8050 PROTEIN"/>
    <property type="match status" value="1"/>
</dbReference>
<dbReference type="InterPro" id="IPR002763">
    <property type="entry name" value="DUF72"/>
</dbReference>
<dbReference type="PANTHER" id="PTHR30348">
    <property type="entry name" value="UNCHARACTERIZED PROTEIN YECE"/>
    <property type="match status" value="1"/>
</dbReference>
<dbReference type="SUPFAM" id="SSF117396">
    <property type="entry name" value="TM1631-like"/>
    <property type="match status" value="1"/>
</dbReference>
<sequence length="252" mass="29289">MKHIIKTHCYIGTSNIVLPVPNKAFFPEAYREKSRLCYYASLFNSLEVNSSFYKIPKPATVARWTTEVPEDFLFTFKLWRGITHAKELRYDREDIKSFLQSVNEAGTKKGCLLIQFPGSIRYSLFRQVRALMDHLIEATEMQPWRIAVEFRDRSWYNDDAFEWLRQLPRTTLVQHDMPASGISLVETAGSFLFLRFHGEKGDYRGSYPDPVLEEYAEFLNEATNAGKVVFAYFNNTIGDAVHNAMTLQRLCR</sequence>
<reference evidence="2" key="1">
    <citation type="journal article" date="2019" name="Int. J. Syst. Evol. Microbiol.">
        <title>The Global Catalogue of Microorganisms (GCM) 10K type strain sequencing project: providing services to taxonomists for standard genome sequencing and annotation.</title>
        <authorList>
            <consortium name="The Broad Institute Genomics Platform"/>
            <consortium name="The Broad Institute Genome Sequencing Center for Infectious Disease"/>
            <person name="Wu L."/>
            <person name="Ma J."/>
        </authorList>
    </citation>
    <scope>NUCLEOTIDE SEQUENCE [LARGE SCALE GENOMIC DNA]</scope>
    <source>
        <strain evidence="2">JCM 31921</strain>
    </source>
</reference>
<gene>
    <name evidence="1" type="ORF">GCM10023092_09930</name>
</gene>
<evidence type="ECO:0000313" key="1">
    <source>
        <dbReference type="EMBL" id="GAA4451841.1"/>
    </source>
</evidence>
<dbReference type="InterPro" id="IPR036520">
    <property type="entry name" value="UPF0759_sf"/>
</dbReference>
<name>A0ABP8MNS9_9BACT</name>
<evidence type="ECO:0000313" key="2">
    <source>
        <dbReference type="Proteomes" id="UP001501410"/>
    </source>
</evidence>
<dbReference type="Proteomes" id="UP001501410">
    <property type="component" value="Unassembled WGS sequence"/>
</dbReference>
<comment type="caution">
    <text evidence="1">The sequence shown here is derived from an EMBL/GenBank/DDBJ whole genome shotgun (WGS) entry which is preliminary data.</text>
</comment>
<keyword evidence="2" id="KW-1185">Reference proteome</keyword>
<proteinExistence type="predicted"/>
<accession>A0ABP8MNS9</accession>
<protein>
    <submittedName>
        <fullName evidence="1">DUF72 domain-containing protein</fullName>
    </submittedName>
</protein>
<dbReference type="Gene3D" id="3.20.20.410">
    <property type="entry name" value="Protein of unknown function UPF0759"/>
    <property type="match status" value="1"/>
</dbReference>
<organism evidence="1 2">
    <name type="scientific">Rurimicrobium arvi</name>
    <dbReference type="NCBI Taxonomy" id="2049916"/>
    <lineage>
        <taxon>Bacteria</taxon>
        <taxon>Pseudomonadati</taxon>
        <taxon>Bacteroidota</taxon>
        <taxon>Chitinophagia</taxon>
        <taxon>Chitinophagales</taxon>
        <taxon>Chitinophagaceae</taxon>
        <taxon>Rurimicrobium</taxon>
    </lineage>
</organism>
<dbReference type="RefSeq" id="WP_344823344.1">
    <property type="nucleotide sequence ID" value="NZ_BAABEZ010000013.1"/>
</dbReference>
<dbReference type="Pfam" id="PF01904">
    <property type="entry name" value="DUF72"/>
    <property type="match status" value="1"/>
</dbReference>
<dbReference type="EMBL" id="BAABEZ010000013">
    <property type="protein sequence ID" value="GAA4451841.1"/>
    <property type="molecule type" value="Genomic_DNA"/>
</dbReference>